<dbReference type="Gene3D" id="3.60.21.10">
    <property type="match status" value="1"/>
</dbReference>
<gene>
    <name evidence="7" type="ORF">MONBRDRAFT_30765</name>
</gene>
<dbReference type="eggNOG" id="KOG2679">
    <property type="taxonomic scope" value="Eukaryota"/>
</dbReference>
<dbReference type="InterPro" id="IPR004843">
    <property type="entry name" value="Calcineurin-like_PHP"/>
</dbReference>
<dbReference type="GO" id="GO:0003993">
    <property type="term" value="F:acid phosphatase activity"/>
    <property type="evidence" value="ECO:0000318"/>
    <property type="project" value="GO_Central"/>
</dbReference>
<dbReference type="InParanoid" id="A9UP23"/>
<dbReference type="GeneID" id="5887819"/>
<evidence type="ECO:0000313" key="8">
    <source>
        <dbReference type="Proteomes" id="UP000001357"/>
    </source>
</evidence>
<dbReference type="EMBL" id="CH991543">
    <property type="protein sequence ID" value="EDQ92344.1"/>
    <property type="molecule type" value="Genomic_DNA"/>
</dbReference>
<feature type="chain" id="PRO_5002742270" description="acid phosphatase" evidence="5">
    <location>
        <begin position="21"/>
        <end position="343"/>
    </location>
</feature>
<dbReference type="InterPro" id="IPR024927">
    <property type="entry name" value="Acid_PPase"/>
</dbReference>
<accession>A9UP23</accession>
<dbReference type="FunFam" id="3.60.21.10:FF:000062">
    <property type="entry name" value="Tartrate-resistant acid phosphatase type 5"/>
    <property type="match status" value="1"/>
</dbReference>
<dbReference type="FunCoup" id="A9UP23">
    <property type="interactions" value="145"/>
</dbReference>
<dbReference type="Proteomes" id="UP000001357">
    <property type="component" value="Unassembled WGS sequence"/>
</dbReference>
<dbReference type="RefSeq" id="XP_001742106.1">
    <property type="nucleotide sequence ID" value="XM_001742054.1"/>
</dbReference>
<dbReference type="CDD" id="cd07378">
    <property type="entry name" value="MPP_ACP5"/>
    <property type="match status" value="1"/>
</dbReference>
<evidence type="ECO:0000256" key="1">
    <source>
        <dbReference type="ARBA" id="ARBA00000032"/>
    </source>
</evidence>
<dbReference type="GO" id="GO:0008199">
    <property type="term" value="F:ferric iron binding"/>
    <property type="evidence" value="ECO:0000318"/>
    <property type="project" value="GO_Central"/>
</dbReference>
<evidence type="ECO:0000256" key="3">
    <source>
        <dbReference type="ARBA" id="ARBA00022729"/>
    </source>
</evidence>
<evidence type="ECO:0000256" key="5">
    <source>
        <dbReference type="SAM" id="SignalP"/>
    </source>
</evidence>
<sequence>MQRVSSLFAIAAALVSVSAAAQDSDVVYFNSDSVSAVLLGDWGGQDAAPYAEVGQLATVPGLTAVVTQVNAQLALLLGDNFYSSGIHSDEHDARFVETFEQVYNSSVLEAIPYYVIAGNHDHKGNVSAQIAYSQLSSRWHFDDYYYKKSFVFSPSSERNMTIDIIFIDTVLLAGNSDDLEDKFGTLPGPIDADWAETQWSWIQASLRDSTADYLFTAGHYPVWSGCSHGPTDILVDRLKPMLEQYGATGHLSGHDHCLEYIDEGLGPVYPLSGAGDNCCYDNTNADKVPEGAMKFAIWNDGTGSPIEGGFAIMTANATEVVFEYFAANATRLFTSNPVKPRTH</sequence>
<evidence type="ECO:0000256" key="2">
    <source>
        <dbReference type="ARBA" id="ARBA00012646"/>
    </source>
</evidence>
<dbReference type="STRING" id="81824.A9UP23"/>
<dbReference type="AlphaFoldDB" id="A9UP23"/>
<proteinExistence type="predicted"/>
<evidence type="ECO:0000313" key="7">
    <source>
        <dbReference type="EMBL" id="EDQ92344.1"/>
    </source>
</evidence>
<dbReference type="Pfam" id="PF00149">
    <property type="entry name" value="Metallophos"/>
    <property type="match status" value="1"/>
</dbReference>
<feature type="domain" description="Calcineurin-like phosphoesterase" evidence="6">
    <location>
        <begin position="38"/>
        <end position="257"/>
    </location>
</feature>
<dbReference type="OMA" id="NVEMYIN"/>
<dbReference type="PANTHER" id="PTHR10161:SF14">
    <property type="entry name" value="TARTRATE-RESISTANT ACID PHOSPHATASE TYPE 5"/>
    <property type="match status" value="1"/>
</dbReference>
<dbReference type="KEGG" id="mbr:MONBRDRAFT_30765"/>
<evidence type="ECO:0000256" key="4">
    <source>
        <dbReference type="ARBA" id="ARBA00022801"/>
    </source>
</evidence>
<feature type="signal peptide" evidence="5">
    <location>
        <begin position="1"/>
        <end position="20"/>
    </location>
</feature>
<dbReference type="InterPro" id="IPR051558">
    <property type="entry name" value="Metallophosphoesterase_PAP"/>
</dbReference>
<keyword evidence="3 5" id="KW-0732">Signal</keyword>
<dbReference type="InterPro" id="IPR029052">
    <property type="entry name" value="Metallo-depent_PP-like"/>
</dbReference>
<keyword evidence="8" id="KW-1185">Reference proteome</keyword>
<protein>
    <recommendedName>
        <fullName evidence="2">acid phosphatase</fullName>
        <ecNumber evidence="2">3.1.3.2</ecNumber>
    </recommendedName>
</protein>
<keyword evidence="4" id="KW-0378">Hydrolase</keyword>
<dbReference type="PANTHER" id="PTHR10161">
    <property type="entry name" value="TARTRATE-RESISTANT ACID PHOSPHATASE TYPE 5"/>
    <property type="match status" value="1"/>
</dbReference>
<organism evidence="7 8">
    <name type="scientific">Monosiga brevicollis</name>
    <name type="common">Choanoflagellate</name>
    <dbReference type="NCBI Taxonomy" id="81824"/>
    <lineage>
        <taxon>Eukaryota</taxon>
        <taxon>Choanoflagellata</taxon>
        <taxon>Craspedida</taxon>
        <taxon>Salpingoecidae</taxon>
        <taxon>Monosiga</taxon>
    </lineage>
</organism>
<evidence type="ECO:0000259" key="6">
    <source>
        <dbReference type="Pfam" id="PF00149"/>
    </source>
</evidence>
<name>A9UP23_MONBE</name>
<dbReference type="EC" id="3.1.3.2" evidence="2"/>
<comment type="catalytic activity">
    <reaction evidence="1">
        <text>a phosphate monoester + H2O = an alcohol + phosphate</text>
        <dbReference type="Rhea" id="RHEA:15017"/>
        <dbReference type="ChEBI" id="CHEBI:15377"/>
        <dbReference type="ChEBI" id="CHEBI:30879"/>
        <dbReference type="ChEBI" id="CHEBI:43474"/>
        <dbReference type="ChEBI" id="CHEBI:67140"/>
        <dbReference type="EC" id="3.1.3.2"/>
    </reaction>
</comment>
<dbReference type="GO" id="GO:0008198">
    <property type="term" value="F:ferrous iron binding"/>
    <property type="evidence" value="ECO:0000318"/>
    <property type="project" value="GO_Central"/>
</dbReference>
<dbReference type="SUPFAM" id="SSF56300">
    <property type="entry name" value="Metallo-dependent phosphatases"/>
    <property type="match status" value="1"/>
</dbReference>
<reference evidence="7 8" key="1">
    <citation type="journal article" date="2008" name="Nature">
        <title>The genome of the choanoflagellate Monosiga brevicollis and the origin of metazoans.</title>
        <authorList>
            <consortium name="JGI Sequencing"/>
            <person name="King N."/>
            <person name="Westbrook M.J."/>
            <person name="Young S.L."/>
            <person name="Kuo A."/>
            <person name="Abedin M."/>
            <person name="Chapman J."/>
            <person name="Fairclough S."/>
            <person name="Hellsten U."/>
            <person name="Isogai Y."/>
            <person name="Letunic I."/>
            <person name="Marr M."/>
            <person name="Pincus D."/>
            <person name="Putnam N."/>
            <person name="Rokas A."/>
            <person name="Wright K.J."/>
            <person name="Zuzow R."/>
            <person name="Dirks W."/>
            <person name="Good M."/>
            <person name="Goodstein D."/>
            <person name="Lemons D."/>
            <person name="Li W."/>
            <person name="Lyons J.B."/>
            <person name="Morris A."/>
            <person name="Nichols S."/>
            <person name="Richter D.J."/>
            <person name="Salamov A."/>
            <person name="Bork P."/>
            <person name="Lim W.A."/>
            <person name="Manning G."/>
            <person name="Miller W.T."/>
            <person name="McGinnis W."/>
            <person name="Shapiro H."/>
            <person name="Tjian R."/>
            <person name="Grigoriev I.V."/>
            <person name="Rokhsar D."/>
        </authorList>
    </citation>
    <scope>NUCLEOTIDE SEQUENCE [LARGE SCALE GENOMIC DNA]</scope>
    <source>
        <strain evidence="8">MX1 / ATCC 50154</strain>
    </source>
</reference>